<organism evidence="1">
    <name type="scientific">Boseongicola sp. SB0664_bin_43</name>
    <dbReference type="NCBI Taxonomy" id="2604844"/>
    <lineage>
        <taxon>Bacteria</taxon>
        <taxon>Pseudomonadati</taxon>
        <taxon>Pseudomonadota</taxon>
        <taxon>Alphaproteobacteria</taxon>
        <taxon>Rhodobacterales</taxon>
        <taxon>Paracoccaceae</taxon>
        <taxon>Boseongicola</taxon>
    </lineage>
</organism>
<gene>
    <name evidence="1" type="ORF">F4Y60_10715</name>
</gene>
<reference evidence="1" key="1">
    <citation type="submission" date="2019-09" db="EMBL/GenBank/DDBJ databases">
        <title>Characterisation of the sponge microbiome using genome-centric metagenomics.</title>
        <authorList>
            <person name="Engelberts J.P."/>
            <person name="Robbins S.J."/>
            <person name="De Goeij J.M."/>
            <person name="Aranda M."/>
            <person name="Bell S.C."/>
            <person name="Webster N.S."/>
        </authorList>
    </citation>
    <scope>NUCLEOTIDE SEQUENCE</scope>
    <source>
        <strain evidence="1">SB0664_bin_43</strain>
    </source>
</reference>
<protein>
    <submittedName>
        <fullName evidence="1">Uncharacterized protein</fullName>
    </submittedName>
</protein>
<proteinExistence type="predicted"/>
<comment type="caution">
    <text evidence="1">The sequence shown here is derived from an EMBL/GenBank/DDBJ whole genome shotgun (WGS) entry which is preliminary data.</text>
</comment>
<dbReference type="AlphaFoldDB" id="A0A6B0Y2N3"/>
<name>A0A6B0Y2N3_9RHOB</name>
<accession>A0A6B0Y2N3</accession>
<dbReference type="EMBL" id="VXRY01000435">
    <property type="protein sequence ID" value="MXY34535.1"/>
    <property type="molecule type" value="Genomic_DNA"/>
</dbReference>
<sequence length="64" mass="7279">MDGAQPTAWTSTRREVELLGKTFKRLEGFVNHAQVRGSHGWRARIVHELGAGLRLMGYKRRTGM</sequence>
<evidence type="ECO:0000313" key="1">
    <source>
        <dbReference type="EMBL" id="MXY34535.1"/>
    </source>
</evidence>